<name>A0A6A6STC0_9PLEO</name>
<evidence type="ECO:0000313" key="4">
    <source>
        <dbReference type="Proteomes" id="UP000799324"/>
    </source>
</evidence>
<organism evidence="3 4">
    <name type="scientific">Lophiostoma macrostomum CBS 122681</name>
    <dbReference type="NCBI Taxonomy" id="1314788"/>
    <lineage>
        <taxon>Eukaryota</taxon>
        <taxon>Fungi</taxon>
        <taxon>Dikarya</taxon>
        <taxon>Ascomycota</taxon>
        <taxon>Pezizomycotina</taxon>
        <taxon>Dothideomycetes</taxon>
        <taxon>Pleosporomycetidae</taxon>
        <taxon>Pleosporales</taxon>
        <taxon>Lophiostomataceae</taxon>
        <taxon>Lophiostoma</taxon>
    </lineage>
</organism>
<feature type="transmembrane region" description="Helical" evidence="2">
    <location>
        <begin position="94"/>
        <end position="117"/>
    </location>
</feature>
<keyword evidence="2" id="KW-0812">Transmembrane</keyword>
<gene>
    <name evidence="3" type="ORF">K491DRAFT_721430</name>
</gene>
<keyword evidence="4" id="KW-1185">Reference proteome</keyword>
<dbReference type="AlphaFoldDB" id="A0A6A6STC0"/>
<reference evidence="3" key="1">
    <citation type="journal article" date="2020" name="Stud. Mycol.">
        <title>101 Dothideomycetes genomes: a test case for predicting lifestyles and emergence of pathogens.</title>
        <authorList>
            <person name="Haridas S."/>
            <person name="Albert R."/>
            <person name="Binder M."/>
            <person name="Bloem J."/>
            <person name="Labutti K."/>
            <person name="Salamov A."/>
            <person name="Andreopoulos B."/>
            <person name="Baker S."/>
            <person name="Barry K."/>
            <person name="Bills G."/>
            <person name="Bluhm B."/>
            <person name="Cannon C."/>
            <person name="Castanera R."/>
            <person name="Culley D."/>
            <person name="Daum C."/>
            <person name="Ezra D."/>
            <person name="Gonzalez J."/>
            <person name="Henrissat B."/>
            <person name="Kuo A."/>
            <person name="Liang C."/>
            <person name="Lipzen A."/>
            <person name="Lutzoni F."/>
            <person name="Magnuson J."/>
            <person name="Mondo S."/>
            <person name="Nolan M."/>
            <person name="Ohm R."/>
            <person name="Pangilinan J."/>
            <person name="Park H.-J."/>
            <person name="Ramirez L."/>
            <person name="Alfaro M."/>
            <person name="Sun H."/>
            <person name="Tritt A."/>
            <person name="Yoshinaga Y."/>
            <person name="Zwiers L.-H."/>
            <person name="Turgeon B."/>
            <person name="Goodwin S."/>
            <person name="Spatafora J."/>
            <person name="Crous P."/>
            <person name="Grigoriev I."/>
        </authorList>
    </citation>
    <scope>NUCLEOTIDE SEQUENCE</scope>
    <source>
        <strain evidence="3">CBS 122681</strain>
    </source>
</reference>
<evidence type="ECO:0000256" key="2">
    <source>
        <dbReference type="SAM" id="Phobius"/>
    </source>
</evidence>
<feature type="compositionally biased region" description="Polar residues" evidence="1">
    <location>
        <begin position="160"/>
        <end position="170"/>
    </location>
</feature>
<accession>A0A6A6STC0</accession>
<keyword evidence="2" id="KW-0472">Membrane</keyword>
<feature type="region of interest" description="Disordered" evidence="1">
    <location>
        <begin position="129"/>
        <end position="184"/>
    </location>
</feature>
<sequence length="221" mass="24139">MPPATTIITVTRTTLVTALGGSDPTLHPRQQSWDNGQWTGWSEPAWTPPAASSWVAASSWTPQATQSPQTSWTVTHAPTATITPAPISGLKNGWSVVVFVLVSMIAFGLFGCGMLCWCKRKRNKENKGGGFFSFLKRRSKPSRPSRSLPKEVQDVEAQMGSRSPPSQTHDYPQRPPSALHPDTPRTLIRHSRIRHPLLATSHVALASTRLTIGANPYPGTR</sequence>
<dbReference type="Proteomes" id="UP000799324">
    <property type="component" value="Unassembled WGS sequence"/>
</dbReference>
<dbReference type="EMBL" id="MU004482">
    <property type="protein sequence ID" value="KAF2649688.1"/>
    <property type="molecule type" value="Genomic_DNA"/>
</dbReference>
<keyword evidence="2" id="KW-1133">Transmembrane helix</keyword>
<protein>
    <submittedName>
        <fullName evidence="3">Uncharacterized protein</fullName>
    </submittedName>
</protein>
<evidence type="ECO:0000313" key="3">
    <source>
        <dbReference type="EMBL" id="KAF2649688.1"/>
    </source>
</evidence>
<proteinExistence type="predicted"/>
<evidence type="ECO:0000256" key="1">
    <source>
        <dbReference type="SAM" id="MobiDB-lite"/>
    </source>
</evidence>